<evidence type="ECO:0000259" key="1">
    <source>
        <dbReference type="Pfam" id="PF13472"/>
    </source>
</evidence>
<organism evidence="2 3">
    <name type="scientific">Winogradskya consettensis</name>
    <dbReference type="NCBI Taxonomy" id="113560"/>
    <lineage>
        <taxon>Bacteria</taxon>
        <taxon>Bacillati</taxon>
        <taxon>Actinomycetota</taxon>
        <taxon>Actinomycetes</taxon>
        <taxon>Micromonosporales</taxon>
        <taxon>Micromonosporaceae</taxon>
        <taxon>Winogradskya</taxon>
    </lineage>
</organism>
<dbReference type="InterPro" id="IPR036514">
    <property type="entry name" value="SGNH_hydro_sf"/>
</dbReference>
<dbReference type="SUPFAM" id="SSF52266">
    <property type="entry name" value="SGNH hydrolase"/>
    <property type="match status" value="1"/>
</dbReference>
<accession>A0A919VVX8</accession>
<name>A0A919VVX8_9ACTN</name>
<proteinExistence type="predicted"/>
<dbReference type="InterPro" id="IPR013830">
    <property type="entry name" value="SGNH_hydro"/>
</dbReference>
<evidence type="ECO:0000313" key="3">
    <source>
        <dbReference type="Proteomes" id="UP000680865"/>
    </source>
</evidence>
<dbReference type="Gene3D" id="3.40.50.1110">
    <property type="entry name" value="SGNH hydrolase"/>
    <property type="match status" value="1"/>
</dbReference>
<dbReference type="AlphaFoldDB" id="A0A919VVX8"/>
<dbReference type="EMBL" id="BOQP01000035">
    <property type="protein sequence ID" value="GIM78821.1"/>
    <property type="molecule type" value="Genomic_DNA"/>
</dbReference>
<dbReference type="Pfam" id="PF13472">
    <property type="entry name" value="Lipase_GDSL_2"/>
    <property type="match status" value="1"/>
</dbReference>
<reference evidence="2" key="1">
    <citation type="submission" date="2021-03" db="EMBL/GenBank/DDBJ databases">
        <title>Whole genome shotgun sequence of Actinoplanes consettensis NBRC 14913.</title>
        <authorList>
            <person name="Komaki H."/>
            <person name="Tamura T."/>
        </authorList>
    </citation>
    <scope>NUCLEOTIDE SEQUENCE</scope>
    <source>
        <strain evidence="2">NBRC 14913</strain>
    </source>
</reference>
<comment type="caution">
    <text evidence="2">The sequence shown here is derived from an EMBL/GenBank/DDBJ whole genome shotgun (WGS) entry which is preliminary data.</text>
</comment>
<feature type="domain" description="SGNH hydrolase-type esterase" evidence="1">
    <location>
        <begin position="5"/>
        <end position="220"/>
    </location>
</feature>
<gene>
    <name evidence="2" type="ORF">Aco04nite_62390</name>
</gene>
<keyword evidence="3" id="KW-1185">Reference proteome</keyword>
<dbReference type="RefSeq" id="WP_213000765.1">
    <property type="nucleotide sequence ID" value="NZ_BAAATW010000001.1"/>
</dbReference>
<dbReference type="Proteomes" id="UP000680865">
    <property type="component" value="Unassembled WGS sequence"/>
</dbReference>
<protein>
    <recommendedName>
        <fullName evidence="1">SGNH hydrolase-type esterase domain-containing protein</fullName>
    </recommendedName>
</protein>
<evidence type="ECO:0000313" key="2">
    <source>
        <dbReference type="EMBL" id="GIM78821.1"/>
    </source>
</evidence>
<sequence length="236" mass="26100">MRLAVLGDSHAAGLGVYGRSYAVRLADRLGADLLPLARTTQTVDEIGGDELLRLRAFAPTAVIVAFGAAEGFVHPSRVLQRLLDRFAPRSWHGLEPRPYYSRKRARRWRQRVVSGAKVLVKRALIVMGGGFQRLPSPEFEDHLLALLASLEPGVPKILVGLWRVDDRAFPRSNARLRDNDEILRTIASGRADVIHVPTWDAVGAGDFLEDGAHLNDRGHDRVAGLILRQLELVETS</sequence>
<dbReference type="CDD" id="cd00229">
    <property type="entry name" value="SGNH_hydrolase"/>
    <property type="match status" value="1"/>
</dbReference>